<dbReference type="RefSeq" id="WP_131753194.1">
    <property type="nucleotide sequence ID" value="NZ_CAAAHT010000035.1"/>
</dbReference>
<dbReference type="PATRIC" id="fig|453.4.peg.2548"/>
<feature type="transmembrane region" description="Helical" evidence="1">
    <location>
        <begin position="136"/>
        <end position="155"/>
    </location>
</feature>
<dbReference type="EMBL" id="LNYB01000082">
    <property type="protein sequence ID" value="KTC95966.1"/>
    <property type="molecule type" value="Genomic_DNA"/>
</dbReference>
<proteinExistence type="predicted"/>
<dbReference type="Proteomes" id="UP000251942">
    <property type="component" value="Unassembled WGS sequence"/>
</dbReference>
<feature type="transmembrane region" description="Helical" evidence="1">
    <location>
        <begin position="175"/>
        <end position="191"/>
    </location>
</feature>
<protein>
    <submittedName>
        <fullName evidence="2">Uncharacterized protein</fullName>
    </submittedName>
</protein>
<dbReference type="Proteomes" id="UP000054698">
    <property type="component" value="Unassembled WGS sequence"/>
</dbReference>
<accession>A0A0W0TK68</accession>
<evidence type="ECO:0000313" key="3">
    <source>
        <dbReference type="EMBL" id="SPX60274.1"/>
    </source>
</evidence>
<evidence type="ECO:0000313" key="4">
    <source>
        <dbReference type="Proteomes" id="UP000054698"/>
    </source>
</evidence>
<sequence>MPLLVETLRVFNAYIRADNKSPEALKEHMKSYDKELEQLRVNFYSTAIDIYNPKVYKKVQDILESLNIPQNQWSQYLNANLTVYDFFIKLKTEGSHYQVDYILSLIEEKTSLATAKFVLGCLVAGLFSAGSAYLPAMAGILGMISTSGFAVSGLYESSNDPKKADHIRLRDNTFLLVNTFYNLSAYAIWAAREMSPTVGSLFVAASIVNVIKDLFCMAQYWIEHEALPPIYDSNNLNIHQTYARREYQYLQNKNAAAIDVSVSLALAGVMAAWCFLPGGLFLTVTAVVTNISLAAIKYYLHKENEATIRVQLQEELDHIKTLYPSINVQTRASSEGAATERAKTDENGAKILLRDEKGAEKPKAYNRYSFYPTLETIGISDTPPSQLQEILIF</sequence>
<gene>
    <name evidence="2" type="ORF">Lfee_2328</name>
    <name evidence="3" type="ORF">NCTC12022_00991</name>
</gene>
<evidence type="ECO:0000313" key="5">
    <source>
        <dbReference type="Proteomes" id="UP000251942"/>
    </source>
</evidence>
<dbReference type="OrthoDB" id="5638658at2"/>
<organism evidence="2 4">
    <name type="scientific">Legionella feeleii</name>
    <dbReference type="NCBI Taxonomy" id="453"/>
    <lineage>
        <taxon>Bacteria</taxon>
        <taxon>Pseudomonadati</taxon>
        <taxon>Pseudomonadota</taxon>
        <taxon>Gammaproteobacteria</taxon>
        <taxon>Legionellales</taxon>
        <taxon>Legionellaceae</taxon>
        <taxon>Legionella</taxon>
    </lineage>
</organism>
<name>A0A0W0TK68_9GAMM</name>
<evidence type="ECO:0000313" key="2">
    <source>
        <dbReference type="EMBL" id="KTC95966.1"/>
    </source>
</evidence>
<reference evidence="2 4" key="1">
    <citation type="submission" date="2015-11" db="EMBL/GenBank/DDBJ databases">
        <title>Genomic analysis of 38 Legionella species identifies large and diverse effector repertoires.</title>
        <authorList>
            <person name="Burstein D."/>
            <person name="Amaro F."/>
            <person name="Zusman T."/>
            <person name="Lifshitz Z."/>
            <person name="Cohen O."/>
            <person name="Gilbert J.A."/>
            <person name="Pupko T."/>
            <person name="Shuman H.A."/>
            <person name="Segal G."/>
        </authorList>
    </citation>
    <scope>NUCLEOTIDE SEQUENCE [LARGE SCALE GENOMIC DNA]</scope>
    <source>
        <strain evidence="2 4">WO-44C</strain>
    </source>
</reference>
<feature type="transmembrane region" description="Helical" evidence="1">
    <location>
        <begin position="279"/>
        <end position="300"/>
    </location>
</feature>
<dbReference type="EMBL" id="UASS01000008">
    <property type="protein sequence ID" value="SPX60274.1"/>
    <property type="molecule type" value="Genomic_DNA"/>
</dbReference>
<evidence type="ECO:0000256" key="1">
    <source>
        <dbReference type="SAM" id="Phobius"/>
    </source>
</evidence>
<keyword evidence="1" id="KW-1133">Transmembrane helix</keyword>
<reference evidence="3 5" key="2">
    <citation type="submission" date="2018-06" db="EMBL/GenBank/DDBJ databases">
        <authorList>
            <consortium name="Pathogen Informatics"/>
            <person name="Doyle S."/>
        </authorList>
    </citation>
    <scope>NUCLEOTIDE SEQUENCE [LARGE SCALE GENOMIC DNA]</scope>
    <source>
        <strain evidence="3 5">NCTC12022</strain>
    </source>
</reference>
<keyword evidence="1" id="KW-0472">Membrane</keyword>
<keyword evidence="1" id="KW-0812">Transmembrane</keyword>
<keyword evidence="4" id="KW-1185">Reference proteome</keyword>
<dbReference type="AlphaFoldDB" id="A0A0W0TK68"/>